<name>A0A395HL72_ASPHC</name>
<dbReference type="EMBL" id="KZ824321">
    <property type="protein sequence ID" value="RAL07975.1"/>
    <property type="molecule type" value="Genomic_DNA"/>
</dbReference>
<evidence type="ECO:0000313" key="3">
    <source>
        <dbReference type="Proteomes" id="UP000248961"/>
    </source>
</evidence>
<proteinExistence type="predicted"/>
<keyword evidence="3" id="KW-1185">Reference proteome</keyword>
<evidence type="ECO:0000256" key="1">
    <source>
        <dbReference type="SAM" id="Phobius"/>
    </source>
</evidence>
<reference evidence="2 3" key="1">
    <citation type="submission" date="2018-02" db="EMBL/GenBank/DDBJ databases">
        <title>The genomes of Aspergillus section Nigri reveals drivers in fungal speciation.</title>
        <authorList>
            <consortium name="DOE Joint Genome Institute"/>
            <person name="Vesth T.C."/>
            <person name="Nybo J."/>
            <person name="Theobald S."/>
            <person name="Brandl J."/>
            <person name="Frisvad J.C."/>
            <person name="Nielsen K.F."/>
            <person name="Lyhne E.K."/>
            <person name="Kogle M.E."/>
            <person name="Kuo A."/>
            <person name="Riley R."/>
            <person name="Clum A."/>
            <person name="Nolan M."/>
            <person name="Lipzen A."/>
            <person name="Salamov A."/>
            <person name="Henrissat B."/>
            <person name="Wiebenga A."/>
            <person name="De vries R.P."/>
            <person name="Grigoriev I.V."/>
            <person name="Mortensen U.H."/>
            <person name="Andersen M.R."/>
            <person name="Baker S.E."/>
        </authorList>
    </citation>
    <scope>NUCLEOTIDE SEQUENCE [LARGE SCALE GENOMIC DNA]</scope>
    <source>
        <strain evidence="2 3">CBS 101889</strain>
    </source>
</reference>
<accession>A0A395HL72</accession>
<organism evidence="2 3">
    <name type="scientific">Aspergillus homomorphus (strain CBS 101889)</name>
    <dbReference type="NCBI Taxonomy" id="1450537"/>
    <lineage>
        <taxon>Eukaryota</taxon>
        <taxon>Fungi</taxon>
        <taxon>Dikarya</taxon>
        <taxon>Ascomycota</taxon>
        <taxon>Pezizomycotina</taxon>
        <taxon>Eurotiomycetes</taxon>
        <taxon>Eurotiomycetidae</taxon>
        <taxon>Eurotiales</taxon>
        <taxon>Aspergillaceae</taxon>
        <taxon>Aspergillus</taxon>
        <taxon>Aspergillus subgen. Circumdati</taxon>
    </lineage>
</organism>
<feature type="transmembrane region" description="Helical" evidence="1">
    <location>
        <begin position="52"/>
        <end position="69"/>
    </location>
</feature>
<keyword evidence="1" id="KW-1133">Transmembrane helix</keyword>
<protein>
    <submittedName>
        <fullName evidence="2">Uncharacterized protein</fullName>
    </submittedName>
</protein>
<sequence>MVGLLTRGLWDWPVGFWSRYSLFVLCCILVSLFCFCVGTASVDSGLFARRDTAFITASGVWVSGVYVSGASRFPLIFGGFQVFYFLFGSGSGREFGRSILSPFLRVLFNGGLSFITGQTSSKELLESVDLQRVLDCLYVMFFLR</sequence>
<evidence type="ECO:0000313" key="2">
    <source>
        <dbReference type="EMBL" id="RAL07975.1"/>
    </source>
</evidence>
<dbReference type="VEuPathDB" id="FungiDB:BO97DRAFT_229627"/>
<dbReference type="RefSeq" id="XP_025547129.1">
    <property type="nucleotide sequence ID" value="XM_025690710.1"/>
</dbReference>
<keyword evidence="1" id="KW-0472">Membrane</keyword>
<gene>
    <name evidence="2" type="ORF">BO97DRAFT_229627</name>
</gene>
<keyword evidence="1" id="KW-0812">Transmembrane</keyword>
<dbReference type="AlphaFoldDB" id="A0A395HL72"/>
<feature type="transmembrane region" description="Helical" evidence="1">
    <location>
        <begin position="20"/>
        <end position="40"/>
    </location>
</feature>
<dbReference type="Proteomes" id="UP000248961">
    <property type="component" value="Unassembled WGS sequence"/>
</dbReference>
<dbReference type="GeneID" id="37194999"/>